<keyword evidence="2" id="KW-1003">Cell membrane</keyword>
<dbReference type="PANTHER" id="PTHR24232:SF97">
    <property type="entry name" value="G-PROTEIN COUPLED RECEPTORS FAMILY 1 PROFILE DOMAIN-CONTAINING PROTEIN"/>
    <property type="match status" value="1"/>
</dbReference>
<dbReference type="AlphaFoldDB" id="H2ZSD3"/>
<evidence type="ECO:0000256" key="1">
    <source>
        <dbReference type="ARBA" id="ARBA00004651"/>
    </source>
</evidence>
<dbReference type="GO" id="GO:0035025">
    <property type="term" value="P:positive regulation of Rho protein signal transduction"/>
    <property type="evidence" value="ECO:0007669"/>
    <property type="project" value="TreeGrafter"/>
</dbReference>
<evidence type="ECO:0000256" key="7">
    <source>
        <dbReference type="ARBA" id="ARBA00023170"/>
    </source>
</evidence>
<dbReference type="PROSITE" id="PS50262">
    <property type="entry name" value="G_PROTEIN_RECEP_F1_2"/>
    <property type="match status" value="1"/>
</dbReference>
<keyword evidence="7 10" id="KW-0675">Receptor</keyword>
<keyword evidence="5 10" id="KW-0297">G-protein coupled receptor</keyword>
<accession>H2ZSD3</accession>
<dbReference type="PRINTS" id="PR00237">
    <property type="entry name" value="GPCRRHODOPSN"/>
</dbReference>
<keyword evidence="8" id="KW-0325">Glycoprotein</keyword>
<dbReference type="GO" id="GO:0004930">
    <property type="term" value="F:G protein-coupled receptor activity"/>
    <property type="evidence" value="ECO:0007669"/>
    <property type="project" value="UniProtKB-KW"/>
</dbReference>
<comment type="subcellular location">
    <subcellularLocation>
        <location evidence="1">Cell membrane</location>
        <topology evidence="1">Multi-pass membrane protein</topology>
    </subcellularLocation>
</comment>
<evidence type="ECO:0000313" key="14">
    <source>
        <dbReference type="Proteomes" id="UP000008672"/>
    </source>
</evidence>
<evidence type="ECO:0000256" key="5">
    <source>
        <dbReference type="ARBA" id="ARBA00023040"/>
    </source>
</evidence>
<keyword evidence="6 11" id="KW-0472">Membrane</keyword>
<evidence type="ECO:0000256" key="8">
    <source>
        <dbReference type="ARBA" id="ARBA00023180"/>
    </source>
</evidence>
<evidence type="ECO:0000256" key="9">
    <source>
        <dbReference type="ARBA" id="ARBA00023224"/>
    </source>
</evidence>
<comment type="similarity">
    <text evidence="10">Belongs to the G-protein coupled receptor 1 family.</text>
</comment>
<dbReference type="eggNOG" id="ENOG502S0QN">
    <property type="taxonomic scope" value="Eukaryota"/>
</dbReference>
<feature type="transmembrane region" description="Helical" evidence="11">
    <location>
        <begin position="225"/>
        <end position="245"/>
    </location>
</feature>
<feature type="transmembrane region" description="Helical" evidence="11">
    <location>
        <begin position="20"/>
        <end position="40"/>
    </location>
</feature>
<dbReference type="GeneTree" id="ENSGT01040000240444"/>
<dbReference type="Ensembl" id="ENSLACT00000000306.1">
    <property type="protein sequence ID" value="ENSLACP00000000304.1"/>
    <property type="gene ID" value="ENSLACG00000000273.1"/>
</dbReference>
<dbReference type="FunCoup" id="H2ZSD3">
    <property type="interactions" value="670"/>
</dbReference>
<dbReference type="Gene3D" id="1.20.1070.10">
    <property type="entry name" value="Rhodopsin 7-helix transmembrane proteins"/>
    <property type="match status" value="1"/>
</dbReference>
<feature type="domain" description="G-protein coupled receptors family 1 profile" evidence="12">
    <location>
        <begin position="32"/>
        <end position="284"/>
    </location>
</feature>
<dbReference type="PANTHER" id="PTHR24232">
    <property type="entry name" value="G-PROTEIN COUPLED RECEPTOR"/>
    <property type="match status" value="1"/>
</dbReference>
<keyword evidence="9 10" id="KW-0807">Transducer</keyword>
<keyword evidence="3 10" id="KW-0812">Transmembrane</keyword>
<dbReference type="EMBL" id="AFYH01280675">
    <property type="status" value="NOT_ANNOTATED_CDS"/>
    <property type="molecule type" value="Genomic_DNA"/>
</dbReference>
<evidence type="ECO:0000256" key="11">
    <source>
        <dbReference type="SAM" id="Phobius"/>
    </source>
</evidence>
<dbReference type="InParanoid" id="H2ZSD3"/>
<proteinExistence type="inferred from homology"/>
<evidence type="ECO:0000256" key="6">
    <source>
        <dbReference type="ARBA" id="ARBA00023136"/>
    </source>
</evidence>
<dbReference type="OMA" id="FCSTEVI"/>
<keyword evidence="4 11" id="KW-1133">Transmembrane helix</keyword>
<reference evidence="13" key="2">
    <citation type="submission" date="2025-08" db="UniProtKB">
        <authorList>
            <consortium name="Ensembl"/>
        </authorList>
    </citation>
    <scope>IDENTIFICATION</scope>
</reference>
<feature type="transmembrane region" description="Helical" evidence="11">
    <location>
        <begin position="173"/>
        <end position="204"/>
    </location>
</feature>
<evidence type="ECO:0000256" key="4">
    <source>
        <dbReference type="ARBA" id="ARBA00022989"/>
    </source>
</evidence>
<evidence type="ECO:0000259" key="12">
    <source>
        <dbReference type="PROSITE" id="PS50262"/>
    </source>
</evidence>
<dbReference type="HOGENOM" id="CLU_009579_8_2_1"/>
<protein>
    <submittedName>
        <fullName evidence="13">G protein-coupled receptor 35, tandem duplicate 1</fullName>
    </submittedName>
</protein>
<gene>
    <name evidence="13" type="primary">LOC102365822</name>
</gene>
<reference evidence="13" key="3">
    <citation type="submission" date="2025-09" db="UniProtKB">
        <authorList>
            <consortium name="Ensembl"/>
        </authorList>
    </citation>
    <scope>IDENTIFICATION</scope>
</reference>
<dbReference type="InterPro" id="IPR017452">
    <property type="entry name" value="GPCR_Rhodpsn_7TM"/>
</dbReference>
<dbReference type="GO" id="GO:0007200">
    <property type="term" value="P:phospholipase C-activating G protein-coupled receptor signaling pathway"/>
    <property type="evidence" value="ECO:0007669"/>
    <property type="project" value="TreeGrafter"/>
</dbReference>
<feature type="transmembrane region" description="Helical" evidence="11">
    <location>
        <begin position="52"/>
        <end position="70"/>
    </location>
</feature>
<dbReference type="FunFam" id="1.20.1070.10:FF:000142">
    <property type="entry name" value="G protein-coupled receptor 55"/>
    <property type="match status" value="1"/>
</dbReference>
<evidence type="ECO:0000256" key="2">
    <source>
        <dbReference type="ARBA" id="ARBA00022475"/>
    </source>
</evidence>
<reference evidence="14" key="1">
    <citation type="submission" date="2011-08" db="EMBL/GenBank/DDBJ databases">
        <title>The draft genome of Latimeria chalumnae.</title>
        <authorList>
            <person name="Di Palma F."/>
            <person name="Alfoldi J."/>
            <person name="Johnson J."/>
            <person name="Berlin A."/>
            <person name="Gnerre S."/>
            <person name="Jaffe D."/>
            <person name="MacCallum I."/>
            <person name="Young S."/>
            <person name="Walker B.J."/>
            <person name="Lander E."/>
            <person name="Lindblad-Toh K."/>
        </authorList>
    </citation>
    <scope>NUCLEOTIDE SEQUENCE [LARGE SCALE GENOMIC DNA]</scope>
    <source>
        <strain evidence="14">Wild caught</strain>
    </source>
</reference>
<dbReference type="PROSITE" id="PS00237">
    <property type="entry name" value="G_PROTEIN_RECEP_F1_1"/>
    <property type="match status" value="1"/>
</dbReference>
<organism evidence="13 14">
    <name type="scientific">Latimeria chalumnae</name>
    <name type="common">Coelacanth</name>
    <dbReference type="NCBI Taxonomy" id="7897"/>
    <lineage>
        <taxon>Eukaryota</taxon>
        <taxon>Metazoa</taxon>
        <taxon>Chordata</taxon>
        <taxon>Craniata</taxon>
        <taxon>Vertebrata</taxon>
        <taxon>Euteleostomi</taxon>
        <taxon>Coelacanthiformes</taxon>
        <taxon>Coelacanthidae</taxon>
        <taxon>Latimeria</taxon>
    </lineage>
</organism>
<dbReference type="Pfam" id="PF00001">
    <property type="entry name" value="7tm_1"/>
    <property type="match status" value="1"/>
</dbReference>
<evidence type="ECO:0000256" key="10">
    <source>
        <dbReference type="RuleBase" id="RU000688"/>
    </source>
</evidence>
<dbReference type="InterPro" id="IPR000276">
    <property type="entry name" value="GPCR_Rhodpsn"/>
</dbReference>
<dbReference type="SUPFAM" id="SSF81321">
    <property type="entry name" value="Family A G protein-coupled receptor-like"/>
    <property type="match status" value="1"/>
</dbReference>
<sequence>ANEMNCNISLDKSYQTIISILYVPIFLCGITFNVLALWVFCFKLKKWTETTIYMTNLAISDFTVIFVLPFKVYSYQSPWKLGTHLCSFLVAVHYLNTYVSIYTVTVIAVDRYIALKYPFKAKVIRSPLKAMMVCIMIWIFIGSLGSCVFFFTIRKLGNATEQHCFQKSSSEPWSLTLLFTLEILGFLIPLVILIFCSAEIIYILKKKKISQFRQEKNIQQVSSIIATNIIVFIICFLPLHVGFLVRNVIESTSGSCTVLLNAVKAIHFSSCVANTNCCFDAICYYFVAQEFWEATPLLSRQQNDSGLNTQNSLKLGVV</sequence>
<keyword evidence="14" id="KW-1185">Reference proteome</keyword>
<dbReference type="Proteomes" id="UP000008672">
    <property type="component" value="Unassembled WGS sequence"/>
</dbReference>
<name>H2ZSD3_LATCH</name>
<dbReference type="GO" id="GO:0005886">
    <property type="term" value="C:plasma membrane"/>
    <property type="evidence" value="ECO:0007669"/>
    <property type="project" value="UniProtKB-SubCell"/>
</dbReference>
<evidence type="ECO:0000313" key="13">
    <source>
        <dbReference type="Ensembl" id="ENSLACP00000000304.1"/>
    </source>
</evidence>
<evidence type="ECO:0000256" key="3">
    <source>
        <dbReference type="ARBA" id="ARBA00022692"/>
    </source>
</evidence>
<feature type="transmembrane region" description="Helical" evidence="11">
    <location>
        <begin position="90"/>
        <end position="109"/>
    </location>
</feature>
<feature type="transmembrane region" description="Helical" evidence="11">
    <location>
        <begin position="130"/>
        <end position="153"/>
    </location>
</feature>